<dbReference type="AlphaFoldDB" id="A0A7D6GT43"/>
<dbReference type="InterPro" id="IPR043504">
    <property type="entry name" value="Peptidase_S1_PA_chymotrypsin"/>
</dbReference>
<feature type="region of interest" description="Disordered" evidence="1">
    <location>
        <begin position="129"/>
        <end position="148"/>
    </location>
</feature>
<dbReference type="PROSITE" id="PS00134">
    <property type="entry name" value="TRYPSIN_HIS"/>
    <property type="match status" value="1"/>
</dbReference>
<dbReference type="CDD" id="cd21112">
    <property type="entry name" value="alphaLP-like"/>
    <property type="match status" value="1"/>
</dbReference>
<accession>A0A7D6GT43</accession>
<dbReference type="InterPro" id="IPR033116">
    <property type="entry name" value="TRYPSIN_SER"/>
</dbReference>
<keyword evidence="2" id="KW-0732">Signal</keyword>
<keyword evidence="4" id="KW-0645">Protease</keyword>
<dbReference type="Pfam" id="PF00089">
    <property type="entry name" value="Trypsin"/>
    <property type="match status" value="1"/>
</dbReference>
<dbReference type="InterPro" id="IPR009003">
    <property type="entry name" value="Peptidase_S1_PA"/>
</dbReference>
<dbReference type="PROSITE" id="PS00135">
    <property type="entry name" value="TRYPSIN_SER"/>
    <property type="match status" value="1"/>
</dbReference>
<keyword evidence="4" id="KW-0378">Hydrolase</keyword>
<gene>
    <name evidence="4" type="ORF">HZU44_13965</name>
</gene>
<feature type="signal peptide" evidence="2">
    <location>
        <begin position="1"/>
        <end position="25"/>
    </location>
</feature>
<proteinExistence type="predicted"/>
<dbReference type="SUPFAM" id="SSF50494">
    <property type="entry name" value="Trypsin-like serine proteases"/>
    <property type="match status" value="1"/>
</dbReference>
<dbReference type="EMBL" id="CP058905">
    <property type="protein sequence ID" value="QLK00992.1"/>
    <property type="molecule type" value="Genomic_DNA"/>
</dbReference>
<name>A0A7D6GT43_9ACTN</name>
<sequence length="474" mass="48647">MRSRLTTGGARVVALGLLVTGAVVAAPTSASADTAVTGDAPATATAVAVFTGEPADTAIELPAREAAALETAEARAEGRPDALAPPFYDPGTARVSAPVVSTGDVTAVPYAAAAIPISNLVDESGVDETVPGEAADKEEPTTSAATRGGTVAAQAFPTLYYPATPTAKYSLSRLSAVRDEVLTAGLVGQASMYSAYVDAPRNRVVVEASAVTEGMRTALATRYAADLVALRLTPGETAGVSQARHNDTSPFYGGAKMGPDGCTIGFSWTHEGARYFVTAGHCTTASQNVYMDRYSSAVGKVIDDNWNNSTGSVKINGASYYSGDLSLVKMNSGFGMTARMWTGGPTSSTNRPVAGPASRSPKIGDKYCTGGSTKGSICNWKVVATGTTVRYDDGTVARNMTKGTKHGHCTAPGDSGGPIFTINSAGKIVAKGIHSGGGGGGGDHFTGSLESPCREWFTDIRLAEKILPGIIYKY</sequence>
<feature type="domain" description="Peptidase S1" evidence="3">
    <location>
        <begin position="273"/>
        <end position="442"/>
    </location>
</feature>
<evidence type="ECO:0000256" key="1">
    <source>
        <dbReference type="SAM" id="MobiDB-lite"/>
    </source>
</evidence>
<dbReference type="Gene3D" id="2.40.10.10">
    <property type="entry name" value="Trypsin-like serine proteases"/>
    <property type="match status" value="2"/>
</dbReference>
<dbReference type="InterPro" id="IPR018114">
    <property type="entry name" value="TRYPSIN_HIS"/>
</dbReference>
<reference evidence="4" key="1">
    <citation type="submission" date="2020-08" db="EMBL/GenBank/DDBJ databases">
        <title>A bifunctional nitrone conjugated secondary metabolite targeting the ribosome.</title>
        <authorList>
            <person name="Limbrick E.M."/>
            <person name="Graf M."/>
            <person name="Derewacz D.K."/>
            <person name="Nguyen F."/>
            <person name="Spraggins J.M."/>
            <person name="Wieland M."/>
            <person name="Ynigez-Gutierrez A.E."/>
            <person name="Reisman B.J."/>
            <person name="Zinshteyn B."/>
            <person name="McCulloch K."/>
            <person name="Iverson T.M."/>
            <person name="Green R."/>
            <person name="Wilson D.N."/>
            <person name="Bachmann B.O."/>
        </authorList>
    </citation>
    <scope>NUCLEOTIDE SEQUENCE</scope>
    <source>
        <strain evidence="4">Africana</strain>
    </source>
</reference>
<organism evidence="4">
    <name type="scientific">Micromonospora carbonacea</name>
    <dbReference type="NCBI Taxonomy" id="47853"/>
    <lineage>
        <taxon>Bacteria</taxon>
        <taxon>Bacillati</taxon>
        <taxon>Actinomycetota</taxon>
        <taxon>Actinomycetes</taxon>
        <taxon>Micromonosporales</taxon>
        <taxon>Micromonosporaceae</taxon>
        <taxon>Micromonospora</taxon>
    </lineage>
</organism>
<dbReference type="InterPro" id="IPR001254">
    <property type="entry name" value="Trypsin_dom"/>
</dbReference>
<evidence type="ECO:0000256" key="2">
    <source>
        <dbReference type="SAM" id="SignalP"/>
    </source>
</evidence>
<evidence type="ECO:0000313" key="4">
    <source>
        <dbReference type="EMBL" id="QLK00992.1"/>
    </source>
</evidence>
<evidence type="ECO:0000259" key="3">
    <source>
        <dbReference type="Pfam" id="PF00089"/>
    </source>
</evidence>
<protein>
    <submittedName>
        <fullName evidence="4">Trypsin-like serine protease</fullName>
    </submittedName>
</protein>
<feature type="chain" id="PRO_5039652709" evidence="2">
    <location>
        <begin position="26"/>
        <end position="474"/>
    </location>
</feature>
<dbReference type="GO" id="GO:0006508">
    <property type="term" value="P:proteolysis"/>
    <property type="evidence" value="ECO:0007669"/>
    <property type="project" value="UniProtKB-KW"/>
</dbReference>
<dbReference type="GO" id="GO:0004252">
    <property type="term" value="F:serine-type endopeptidase activity"/>
    <property type="evidence" value="ECO:0007669"/>
    <property type="project" value="InterPro"/>
</dbReference>